<accession>A0ABQ9XJY5</accession>
<sequence length="798" mass="86828">MKNPSPNSANGTENAPCTLDDPCSLLSTAVSLAPVDGSVEVQVGTGLFGSATLSGTQKLTLNGLFAETDCQMNHPATSFSVEMQDEIVLTLKKITLFPLEGLPLVDTRPDASGVSVSMDRIHLTGSGITAVPLDFQAGEVTLQYSCFESLSDIQCSLISVAGTATLTISECMFMDIDIKASVIHVNGGGLKCSSPSHFRRITRTEGEGSAAIDARNPQSLRITATICHCHSVEGVAGALYVDSSGVTFDGYLEVLLIGNRGKDDETAHDIFFTGVTQDDLSKCSFSSCSDRPRIISENTITISPLQLYGSIWVIEDEVMAYLENKGHHISPRSIESTDFTDLMSDGSLYIVFQPSAPCVLTFSPLTVKGKFLSIKNLQHSVRPVLAQSNKTDETLFKLTSNNGQGANLEVDVVRIPLNTQHTAPMITVDAQSKVRLFRCVVSSDGGLSRRPFVRSEGHLDFYQVLFIDMSFDGCSCIETTGGKVEFSGDSTMETKGVYSLSTNVNGAFLNAINTNLNCSYLAWVDCHARNGGVIFTKDCIPVDVSGFFIDCSAEERGGGFCSEHSNSISQSTNFKSASSFVNCHAKFGGGFFLEIAPMMNVIIQEHYQLSFFRQTISTWFFEGCSAEKEAGAYLDGEFGPSAQPYIDTLRTVNDAAPCEGSHFFISQSLADSIIENGRLVSDFLKINYGSLSSRSESEDGPYKHVEVEGYPEYSYNFELPNILVDYSPTLVLSQCIGKYFTSGCNSLSHLVDRFHTQTDNGRFLQVPLIIQNKLFLFETARVTKQSIKLIHKEGYTPP</sequence>
<gene>
    <name evidence="1" type="ORF">BLNAU_13287</name>
</gene>
<protein>
    <submittedName>
        <fullName evidence="1">Uncharacterized protein</fullName>
    </submittedName>
</protein>
<proteinExistence type="predicted"/>
<name>A0ABQ9XJY5_9EUKA</name>
<comment type="caution">
    <text evidence="1">The sequence shown here is derived from an EMBL/GenBank/DDBJ whole genome shotgun (WGS) entry which is preliminary data.</text>
</comment>
<dbReference type="EMBL" id="JARBJD010000113">
    <property type="protein sequence ID" value="KAK2951794.1"/>
    <property type="molecule type" value="Genomic_DNA"/>
</dbReference>
<organism evidence="1 2">
    <name type="scientific">Blattamonas nauphoetae</name>
    <dbReference type="NCBI Taxonomy" id="2049346"/>
    <lineage>
        <taxon>Eukaryota</taxon>
        <taxon>Metamonada</taxon>
        <taxon>Preaxostyla</taxon>
        <taxon>Oxymonadida</taxon>
        <taxon>Blattamonas</taxon>
    </lineage>
</organism>
<keyword evidence="2" id="KW-1185">Reference proteome</keyword>
<dbReference type="Proteomes" id="UP001281761">
    <property type="component" value="Unassembled WGS sequence"/>
</dbReference>
<evidence type="ECO:0000313" key="1">
    <source>
        <dbReference type="EMBL" id="KAK2951794.1"/>
    </source>
</evidence>
<evidence type="ECO:0000313" key="2">
    <source>
        <dbReference type="Proteomes" id="UP001281761"/>
    </source>
</evidence>
<reference evidence="1 2" key="1">
    <citation type="journal article" date="2022" name="bioRxiv">
        <title>Genomics of Preaxostyla Flagellates Illuminates Evolutionary Transitions and the Path Towards Mitochondrial Loss.</title>
        <authorList>
            <person name="Novak L.V.F."/>
            <person name="Treitli S.C."/>
            <person name="Pyrih J."/>
            <person name="Halakuc P."/>
            <person name="Pipaliya S.V."/>
            <person name="Vacek V."/>
            <person name="Brzon O."/>
            <person name="Soukal P."/>
            <person name="Eme L."/>
            <person name="Dacks J.B."/>
            <person name="Karnkowska A."/>
            <person name="Elias M."/>
            <person name="Hampl V."/>
        </authorList>
    </citation>
    <scope>NUCLEOTIDE SEQUENCE [LARGE SCALE GENOMIC DNA]</scope>
    <source>
        <strain evidence="1">NAU3</strain>
        <tissue evidence="1">Gut</tissue>
    </source>
</reference>